<dbReference type="Pfam" id="PF00534">
    <property type="entry name" value="Glycos_transf_1"/>
    <property type="match status" value="1"/>
</dbReference>
<gene>
    <name evidence="3" type="ORF">CLV94_0392</name>
</gene>
<proteinExistence type="predicted"/>
<sequence>MVGMRGGDLQMYTVYKLLQEKKDLKQFILCPQNSDLAKMCDIEKMGCRTYKKNKFRFFNTIKAIIKICKQENIDVIHVHDSTALTYTLIAIKFLPSTIKIVLSRKRNNRIKDKFLNRYKYSHPRIVKIISVSKAVEAIFDHIIPDKDRLVTIYDAIDVASFANRKSQNLLHQKYGMDNATKIVGNIAGLSNQKDIFTFIDTAKIILETKPESLSIKFVIIGTGVLWNELHEYTRSKELEDSLIFTGYQNNVPDLLPEFDVFLLTSLTEGLPLTVYEAFSCKVPVVSTDAGGIREVVKNNETGFLTDIKDSKTLAEYTLKVLTDSEVAKRITENAFRLVQENHDVHVIKENYYQFYKSL</sequence>
<keyword evidence="4" id="KW-1185">Reference proteome</keyword>
<evidence type="ECO:0000259" key="2">
    <source>
        <dbReference type="Pfam" id="PF13439"/>
    </source>
</evidence>
<dbReference type="PANTHER" id="PTHR12526:SF630">
    <property type="entry name" value="GLYCOSYLTRANSFERASE"/>
    <property type="match status" value="1"/>
</dbReference>
<dbReference type="CDD" id="cd03801">
    <property type="entry name" value="GT4_PimA-like"/>
    <property type="match status" value="1"/>
</dbReference>
<dbReference type="InterPro" id="IPR028098">
    <property type="entry name" value="Glyco_trans_4-like_N"/>
</dbReference>
<feature type="domain" description="Glycosyltransferase subfamily 4-like N-terminal" evidence="2">
    <location>
        <begin position="49"/>
        <end position="159"/>
    </location>
</feature>
<dbReference type="Gene3D" id="3.40.50.2000">
    <property type="entry name" value="Glycogen Phosphorylase B"/>
    <property type="match status" value="2"/>
</dbReference>
<keyword evidence="3" id="KW-0808">Transferase</keyword>
<organism evidence="3 4">
    <name type="scientific">Flavobacterium endophyticum</name>
    <dbReference type="NCBI Taxonomy" id="1540163"/>
    <lineage>
        <taxon>Bacteria</taxon>
        <taxon>Pseudomonadati</taxon>
        <taxon>Bacteroidota</taxon>
        <taxon>Flavobacteriia</taxon>
        <taxon>Flavobacteriales</taxon>
        <taxon>Flavobacteriaceae</taxon>
        <taxon>Flavobacterium</taxon>
    </lineage>
</organism>
<evidence type="ECO:0000313" key="3">
    <source>
        <dbReference type="EMBL" id="RKS25362.1"/>
    </source>
</evidence>
<dbReference type="Proteomes" id="UP000277579">
    <property type="component" value="Unassembled WGS sequence"/>
</dbReference>
<reference evidence="3 4" key="1">
    <citation type="submission" date="2018-10" db="EMBL/GenBank/DDBJ databases">
        <title>Genomic Encyclopedia of Archaeal and Bacterial Type Strains, Phase II (KMG-II): from individual species to whole genera.</title>
        <authorList>
            <person name="Goeker M."/>
        </authorList>
    </citation>
    <scope>NUCLEOTIDE SEQUENCE [LARGE SCALE GENOMIC DNA]</scope>
    <source>
        <strain evidence="3 4">DSM 29537</strain>
    </source>
</reference>
<dbReference type="Pfam" id="PF13439">
    <property type="entry name" value="Glyco_transf_4"/>
    <property type="match status" value="1"/>
</dbReference>
<dbReference type="GO" id="GO:0016757">
    <property type="term" value="F:glycosyltransferase activity"/>
    <property type="evidence" value="ECO:0007669"/>
    <property type="project" value="InterPro"/>
</dbReference>
<dbReference type="AlphaFoldDB" id="A0A495MK18"/>
<comment type="caution">
    <text evidence="3">The sequence shown here is derived from an EMBL/GenBank/DDBJ whole genome shotgun (WGS) entry which is preliminary data.</text>
</comment>
<dbReference type="InterPro" id="IPR001296">
    <property type="entry name" value="Glyco_trans_1"/>
</dbReference>
<evidence type="ECO:0000313" key="4">
    <source>
        <dbReference type="Proteomes" id="UP000277579"/>
    </source>
</evidence>
<dbReference type="EMBL" id="RBLC01000001">
    <property type="protein sequence ID" value="RKS25362.1"/>
    <property type="molecule type" value="Genomic_DNA"/>
</dbReference>
<accession>A0A495MK18</accession>
<evidence type="ECO:0000259" key="1">
    <source>
        <dbReference type="Pfam" id="PF00534"/>
    </source>
</evidence>
<dbReference type="PANTHER" id="PTHR12526">
    <property type="entry name" value="GLYCOSYLTRANSFERASE"/>
    <property type="match status" value="1"/>
</dbReference>
<feature type="domain" description="Glycosyl transferase family 1" evidence="1">
    <location>
        <begin position="169"/>
        <end position="335"/>
    </location>
</feature>
<protein>
    <submittedName>
        <fullName evidence="3">Glycosyltransferase involved in cell wall biosynthesis</fullName>
    </submittedName>
</protein>
<dbReference type="SUPFAM" id="SSF53756">
    <property type="entry name" value="UDP-Glycosyltransferase/glycogen phosphorylase"/>
    <property type="match status" value="1"/>
</dbReference>
<name>A0A495MK18_9FLAO</name>